<dbReference type="AlphaFoldDB" id="A0A1W1YHC0"/>
<evidence type="ECO:0000313" key="7">
    <source>
        <dbReference type="EMBL" id="SMC35534.1"/>
    </source>
</evidence>
<keyword evidence="4" id="KW-1133">Transmembrane helix</keyword>
<proteinExistence type="predicted"/>
<dbReference type="Gene3D" id="3.40.710.10">
    <property type="entry name" value="DD-peptidase/beta-lactamase superfamily"/>
    <property type="match status" value="1"/>
</dbReference>
<dbReference type="InterPro" id="IPR005311">
    <property type="entry name" value="PBP_dimer"/>
</dbReference>
<evidence type="ECO:0000256" key="3">
    <source>
        <dbReference type="ARBA" id="ARBA00023136"/>
    </source>
</evidence>
<dbReference type="PANTHER" id="PTHR30627">
    <property type="entry name" value="PEPTIDOGLYCAN D,D-TRANSPEPTIDASE"/>
    <property type="match status" value="1"/>
</dbReference>
<evidence type="ECO:0000256" key="4">
    <source>
        <dbReference type="SAM" id="Phobius"/>
    </source>
</evidence>
<reference evidence="7 8" key="1">
    <citation type="submission" date="2017-04" db="EMBL/GenBank/DDBJ databases">
        <authorList>
            <person name="Afonso C.L."/>
            <person name="Miller P.J."/>
            <person name="Scott M.A."/>
            <person name="Spackman E."/>
            <person name="Goraichik I."/>
            <person name="Dimitrov K.M."/>
            <person name="Suarez D.L."/>
            <person name="Swayne D.E."/>
        </authorList>
    </citation>
    <scope>NUCLEOTIDE SEQUENCE [LARGE SCALE GENOMIC DNA]</scope>
    <source>
        <strain evidence="7 8">DSM 3385</strain>
    </source>
</reference>
<dbReference type="GO" id="GO:0071555">
    <property type="term" value="P:cell wall organization"/>
    <property type="evidence" value="ECO:0007669"/>
    <property type="project" value="TreeGrafter"/>
</dbReference>
<evidence type="ECO:0000256" key="2">
    <source>
        <dbReference type="ARBA" id="ARBA00022645"/>
    </source>
</evidence>
<evidence type="ECO:0000256" key="1">
    <source>
        <dbReference type="ARBA" id="ARBA00004370"/>
    </source>
</evidence>
<keyword evidence="4" id="KW-0812">Transmembrane</keyword>
<dbReference type="Gene3D" id="3.90.1310.10">
    <property type="entry name" value="Penicillin-binding protein 2a (Domain 2)"/>
    <property type="match status" value="1"/>
</dbReference>
<dbReference type="SUPFAM" id="SSF56519">
    <property type="entry name" value="Penicillin binding protein dimerisation domain"/>
    <property type="match status" value="1"/>
</dbReference>
<sequence>MNPPLSRKIARRIRLVEIVFGVIMVLIGARAVMLQLFNVNKLADKADKDLIKTIEIKGKRGNILDRHMKKLSTSLDAVSIAAAPEDIKSPHVTARTLSPLLHMEESLIADRLASNKKFVWLKKKLSPGEGKKIKALNIPGILTMQDTIRFHPSRELAAQVIGITGWNNRGKEGLEFKFDEILRGKTKKITVKKTTRQSTQEMTRELSGNSLVLTIDKTIQYITEMALKDAVTDNGAQSGMAIVMEPDTGDILAMAHYPLFNPNAFGEFDPNNWRNRAVTDAFEPGSTLKIFLAAGALEQGISSPDTPFFCGNGSYALGSRTIRDTHAHGWLTLAQIIKVSSNIGVAKVAQLMGKNKLHTTLTRFGFGNKTGIACPIETKGTLMPPAQWSIMDTAAIAFGQAISVSAIQLACAVSAIANRGILMVPRLIRAVIAENGTARETYPPKVTGRAVSEKTASSVTRMMASVVQKGGTGTRAYLPGYGVCGKTGTAQKAIPHARGYSDNNYTALFVGFAPPKKPRLTCLVIVDEPRKSHYGGTVAAPAFKTILQKTFNYLNIPPDMGKYSSNIPSSPVWGCSQPGSSQYANMGRR</sequence>
<accession>A0A1W1YHC0</accession>
<evidence type="ECO:0000259" key="6">
    <source>
        <dbReference type="Pfam" id="PF03717"/>
    </source>
</evidence>
<organism evidence="7 8">
    <name type="scientific">Desulfocicer vacuolatum DSM 3385</name>
    <dbReference type="NCBI Taxonomy" id="1121400"/>
    <lineage>
        <taxon>Bacteria</taxon>
        <taxon>Pseudomonadati</taxon>
        <taxon>Thermodesulfobacteriota</taxon>
        <taxon>Desulfobacteria</taxon>
        <taxon>Desulfobacterales</taxon>
        <taxon>Desulfobacteraceae</taxon>
        <taxon>Desulfocicer</taxon>
    </lineage>
</organism>
<evidence type="ECO:0000313" key="8">
    <source>
        <dbReference type="Proteomes" id="UP000192418"/>
    </source>
</evidence>
<dbReference type="STRING" id="1121400.SAMN02746065_10115"/>
<dbReference type="InterPro" id="IPR001460">
    <property type="entry name" value="PCN-bd_Tpept"/>
</dbReference>
<dbReference type="Gene3D" id="3.30.450.330">
    <property type="match status" value="1"/>
</dbReference>
<dbReference type="InterPro" id="IPR036138">
    <property type="entry name" value="PBP_dimer_sf"/>
</dbReference>
<dbReference type="InterPro" id="IPR050515">
    <property type="entry name" value="Beta-lactam/transpept"/>
</dbReference>
<dbReference type="InterPro" id="IPR012338">
    <property type="entry name" value="Beta-lactam/transpept-like"/>
</dbReference>
<dbReference type="Proteomes" id="UP000192418">
    <property type="component" value="Unassembled WGS sequence"/>
</dbReference>
<dbReference type="GO" id="GO:0005886">
    <property type="term" value="C:plasma membrane"/>
    <property type="evidence" value="ECO:0007669"/>
    <property type="project" value="TreeGrafter"/>
</dbReference>
<dbReference type="GO" id="GO:0008658">
    <property type="term" value="F:penicillin binding"/>
    <property type="evidence" value="ECO:0007669"/>
    <property type="project" value="InterPro"/>
</dbReference>
<dbReference type="OrthoDB" id="9789078at2"/>
<keyword evidence="2" id="KW-0121">Carboxypeptidase</keyword>
<dbReference type="Pfam" id="PF00905">
    <property type="entry name" value="Transpeptidase"/>
    <property type="match status" value="1"/>
</dbReference>
<name>A0A1W1YHC0_9BACT</name>
<evidence type="ECO:0000259" key="5">
    <source>
        <dbReference type="Pfam" id="PF00905"/>
    </source>
</evidence>
<feature type="transmembrane region" description="Helical" evidence="4">
    <location>
        <begin position="15"/>
        <end position="37"/>
    </location>
</feature>
<dbReference type="GO" id="GO:0004180">
    <property type="term" value="F:carboxypeptidase activity"/>
    <property type="evidence" value="ECO:0007669"/>
    <property type="project" value="UniProtKB-KW"/>
</dbReference>
<feature type="domain" description="Penicillin-binding protein transpeptidase" evidence="5">
    <location>
        <begin position="239"/>
        <end position="548"/>
    </location>
</feature>
<keyword evidence="3 4" id="KW-0472">Membrane</keyword>
<keyword evidence="2" id="KW-0378">Hydrolase</keyword>
<dbReference type="PANTHER" id="PTHR30627:SF1">
    <property type="entry name" value="PEPTIDOGLYCAN D,D-TRANSPEPTIDASE FTSI"/>
    <property type="match status" value="1"/>
</dbReference>
<dbReference type="RefSeq" id="WP_084066343.1">
    <property type="nucleotide sequence ID" value="NZ_FWXY01000001.1"/>
</dbReference>
<protein>
    <submittedName>
        <fullName evidence="7">Peptidoglycan synthetase FtsI</fullName>
    </submittedName>
</protein>
<keyword evidence="2" id="KW-0645">Protease</keyword>
<dbReference type="SUPFAM" id="SSF56601">
    <property type="entry name" value="beta-lactamase/transpeptidase-like"/>
    <property type="match status" value="1"/>
</dbReference>
<comment type="subcellular location">
    <subcellularLocation>
        <location evidence="1">Membrane</location>
    </subcellularLocation>
</comment>
<dbReference type="Pfam" id="PF03717">
    <property type="entry name" value="PBP_dimer"/>
    <property type="match status" value="1"/>
</dbReference>
<keyword evidence="8" id="KW-1185">Reference proteome</keyword>
<dbReference type="EMBL" id="FWXY01000001">
    <property type="protein sequence ID" value="SMC35534.1"/>
    <property type="molecule type" value="Genomic_DNA"/>
</dbReference>
<feature type="domain" description="Penicillin-binding protein dimerisation" evidence="6">
    <location>
        <begin position="56"/>
        <end position="194"/>
    </location>
</feature>
<gene>
    <name evidence="7" type="ORF">SAMN02746065_10115</name>
</gene>